<gene>
    <name evidence="1" type="ORF">ERS020485_00220</name>
    <name evidence="3" type="ORF">ERS020924_00398</name>
    <name evidence="2" type="ORF">ERS021383_00155</name>
    <name evidence="7" type="ORF">GM536_00425</name>
    <name evidence="5" type="ORF">GM539_08360</name>
    <name evidence="6" type="ORF">GM544_01135</name>
    <name evidence="4" type="ORF">GM545_00440</name>
    <name evidence="13" type="ORF">SAMEA3171064_01728</name>
    <name evidence="10" type="ORF">SAMEA3353485_00597</name>
    <name evidence="9" type="ORF">SAMEA3353631_01530</name>
    <name evidence="11" type="ORF">SAMEA3390019_01097</name>
    <name evidence="8" type="ORF">SAMEA3431391_01676</name>
    <name evidence="12" type="ORF">SAMEA4038883_00961</name>
</gene>
<dbReference type="EMBL" id="CAASRX010000005">
    <property type="protein sequence ID" value="VNG99183.1"/>
    <property type="molecule type" value="Genomic_DNA"/>
</dbReference>
<dbReference type="Proteomes" id="UP000314107">
    <property type="component" value="Unassembled WGS sequence"/>
</dbReference>
<dbReference type="EMBL" id="CKTV01000002">
    <property type="protein sequence ID" value="CJA28033.1"/>
    <property type="molecule type" value="Genomic_DNA"/>
</dbReference>
<dbReference type="Proteomes" id="UP000043005">
    <property type="component" value="Unassembled WGS sequence"/>
</dbReference>
<evidence type="ECO:0000313" key="23">
    <source>
        <dbReference type="Proteomes" id="UP000467349"/>
    </source>
</evidence>
<evidence type="ECO:0000313" key="21">
    <source>
        <dbReference type="Proteomes" id="UP000358702"/>
    </source>
</evidence>
<evidence type="ECO:0000313" key="6">
    <source>
        <dbReference type="EMBL" id="MTV89135.1"/>
    </source>
</evidence>
<evidence type="ECO:0000313" key="16">
    <source>
        <dbReference type="Proteomes" id="UP000043005"/>
    </source>
</evidence>
<evidence type="ECO:0000313" key="8">
    <source>
        <dbReference type="EMBL" id="VFI32935.1"/>
    </source>
</evidence>
<evidence type="ECO:0000313" key="13">
    <source>
        <dbReference type="EMBL" id="VTH32923.1"/>
    </source>
</evidence>
<dbReference type="Proteomes" id="UP000358702">
    <property type="component" value="Unassembled WGS sequence"/>
</dbReference>
<dbReference type="RefSeq" id="WP_000934017.1">
    <property type="nucleotide sequence ID" value="NZ_AP017971.1"/>
</dbReference>
<dbReference type="Proteomes" id="UP000310997">
    <property type="component" value="Unassembled WGS sequence"/>
</dbReference>
<evidence type="ECO:0000313" key="15">
    <source>
        <dbReference type="Proteomes" id="UP000042967"/>
    </source>
</evidence>
<dbReference type="EMBL" id="WNHU01000001">
    <property type="protein sequence ID" value="MTV42136.1"/>
    <property type="molecule type" value="Genomic_DNA"/>
</dbReference>
<evidence type="ECO:0000313" key="17">
    <source>
        <dbReference type="Proteomes" id="UP000310818"/>
    </source>
</evidence>
<accession>A0A062WV85</accession>
<dbReference type="Proteomes" id="UP000042512">
    <property type="component" value="Unassembled WGS sequence"/>
</dbReference>
<evidence type="ECO:0000313" key="24">
    <source>
        <dbReference type="Proteomes" id="UP000474228"/>
    </source>
</evidence>
<dbReference type="Proteomes" id="UP000467349">
    <property type="component" value="Unassembled WGS sequence"/>
</dbReference>
<evidence type="ECO:0000313" key="3">
    <source>
        <dbReference type="EMBL" id="CNZ94325.1"/>
    </source>
</evidence>
<dbReference type="EMBL" id="WNIB01000003">
    <property type="protein sequence ID" value="MTV89135.1"/>
    <property type="molecule type" value="Genomic_DNA"/>
</dbReference>
<dbReference type="EMBL" id="CABDQT010000021">
    <property type="protein sequence ID" value="VTH32923.1"/>
    <property type="molecule type" value="Genomic_DNA"/>
</dbReference>
<dbReference type="EMBL" id="WNHJ01000033">
    <property type="protein sequence ID" value="MTV63402.1"/>
    <property type="molecule type" value="Genomic_DNA"/>
</dbReference>
<organism evidence="5 24">
    <name type="scientific">Streptococcus pneumoniae</name>
    <dbReference type="NCBI Taxonomy" id="1313"/>
    <lineage>
        <taxon>Bacteria</taxon>
        <taxon>Bacillati</taxon>
        <taxon>Bacillota</taxon>
        <taxon>Bacilli</taxon>
        <taxon>Lactobacillales</taxon>
        <taxon>Streptococcaceae</taxon>
        <taxon>Streptococcus</taxon>
    </lineage>
</organism>
<evidence type="ECO:0000313" key="12">
    <source>
        <dbReference type="EMBL" id="VTE38260.1"/>
    </source>
</evidence>
<evidence type="ECO:0000313" key="20">
    <source>
        <dbReference type="Proteomes" id="UP000314107"/>
    </source>
</evidence>
<evidence type="ECO:0000313" key="10">
    <source>
        <dbReference type="EMBL" id="VNG99183.1"/>
    </source>
</evidence>
<dbReference type="Proteomes" id="UP000437160">
    <property type="component" value="Unassembled WGS sequence"/>
</dbReference>
<evidence type="ECO:0000313" key="4">
    <source>
        <dbReference type="EMBL" id="MTV42136.1"/>
    </source>
</evidence>
<reference evidence="14 15" key="1">
    <citation type="submission" date="2015-03" db="EMBL/GenBank/DDBJ databases">
        <authorList>
            <consortium name="Pathogen Informatics"/>
            <person name="Murphy D."/>
        </authorList>
    </citation>
    <scope>NUCLEOTIDE SEQUENCE [LARGE SCALE GENOMIC DNA]</scope>
    <source>
        <strain evidence="3 15">SMRU1414</strain>
        <strain evidence="2 16">SMRU1873</strain>
        <strain evidence="1 14">SMRU975</strain>
    </source>
</reference>
<dbReference type="Proteomes" id="UP000290138">
    <property type="component" value="Chromosome"/>
</dbReference>
<evidence type="ECO:0000313" key="5">
    <source>
        <dbReference type="EMBL" id="MTV63402.1"/>
    </source>
</evidence>
<evidence type="ECO:0000313" key="19">
    <source>
        <dbReference type="Proteomes" id="UP000311674"/>
    </source>
</evidence>
<dbReference type="Proteomes" id="UP000310818">
    <property type="component" value="Unassembled WGS sequence"/>
</dbReference>
<evidence type="ECO:0000313" key="9">
    <source>
        <dbReference type="EMBL" id="VKB69075.1"/>
    </source>
</evidence>
<dbReference type="OrthoDB" id="2893237at2"/>
<dbReference type="EMBL" id="CQVU01000002">
    <property type="protein sequence ID" value="CNZ94325.1"/>
    <property type="molecule type" value="Genomic_DNA"/>
</dbReference>
<proteinExistence type="predicted"/>
<evidence type="ECO:0000313" key="18">
    <source>
        <dbReference type="Proteomes" id="UP000310997"/>
    </source>
</evidence>
<dbReference type="Proteomes" id="UP000476212">
    <property type="component" value="Unassembled WGS sequence"/>
</dbReference>
<dbReference type="Proteomes" id="UP000042967">
    <property type="component" value="Unassembled WGS sequence"/>
</dbReference>
<evidence type="ECO:0000313" key="14">
    <source>
        <dbReference type="Proteomes" id="UP000042512"/>
    </source>
</evidence>
<dbReference type="Proteomes" id="UP000311674">
    <property type="component" value="Unassembled WGS sequence"/>
</dbReference>
<evidence type="ECO:0000313" key="11">
    <source>
        <dbReference type="EMBL" id="VSC31397.1"/>
    </source>
</evidence>
<dbReference type="EMBL" id="CAANCB010000008">
    <property type="protein sequence ID" value="VKB69075.1"/>
    <property type="molecule type" value="Genomic_DNA"/>
</dbReference>
<dbReference type="OMA" id="HYQINEE"/>
<evidence type="ECO:0000313" key="7">
    <source>
        <dbReference type="EMBL" id="MTV97603.1"/>
    </source>
</evidence>
<dbReference type="Proteomes" id="UP000474228">
    <property type="component" value="Unassembled WGS sequence"/>
</dbReference>
<name>A0A062WV85_STREE</name>
<dbReference type="EMBL" id="WNIA01000001">
    <property type="protein sequence ID" value="MTV97603.1"/>
    <property type="molecule type" value="Genomic_DNA"/>
</dbReference>
<reference evidence="17 18" key="2">
    <citation type="submission" date="2019-04" db="EMBL/GenBank/DDBJ databases">
        <authorList>
            <consortium name="Pathogen Informatics"/>
        </authorList>
    </citation>
    <scope>NUCLEOTIDE SEQUENCE [LARGE SCALE GENOMIC DNA]</scope>
    <source>
        <strain evidence="8">GPS_HK_21-sc-2296565</strain>
        <strain evidence="13 20">GPSC129</strain>
        <strain evidence="11 19">GPSC148</strain>
        <strain evidence="9 21">GPSC21</strain>
        <strain evidence="10 17">GPSC211</strain>
        <strain evidence="12 18">GPSC559</strain>
    </source>
</reference>
<evidence type="ECO:0000313" key="25">
    <source>
        <dbReference type="Proteomes" id="UP000476212"/>
    </source>
</evidence>
<dbReference type="AlphaFoldDB" id="A0A062WV85"/>
<evidence type="ECO:0000313" key="22">
    <source>
        <dbReference type="Proteomes" id="UP000437160"/>
    </source>
</evidence>
<dbReference type="EMBL" id="CABDLL010000006">
    <property type="protein sequence ID" value="VTE38260.1"/>
    <property type="molecule type" value="Genomic_DNA"/>
</dbReference>
<dbReference type="EMBL" id="LR216058">
    <property type="protein sequence ID" value="VFI32935.1"/>
    <property type="molecule type" value="Genomic_DNA"/>
</dbReference>
<evidence type="ECO:0000313" key="2">
    <source>
        <dbReference type="EMBL" id="CJA28033.1"/>
    </source>
</evidence>
<sequence>MLNQDLFDSLEAQKIVDTLMKGQKDYVDERLEKRETMIVSNGYAWTRPNHIDTAFASADLFEYKLQLAGQTWGYLEFETNTEKYGKVLLIIKGKKRLTNQFPLVQKNKSGYLFEYAQMNTLYLNQHSSYKNDEDSHSFPIQMELVSDEMIQEIEQATKNSNIEKFMILTYEADSENNIISVDVVMPDARTGQLHLIQDLSEYIQSSSYHFEEAKYQDIPNFSELSETEDFEIIPRIEKQEGQK</sequence>
<reference evidence="22 23" key="3">
    <citation type="submission" date="2019-11" db="EMBL/GenBank/DDBJ databases">
        <title>Growth characteristics of pneumococcus vary with the chemical composition of the capsule and with environmental conditions.</title>
        <authorList>
            <person name="Tothpal A."/>
            <person name="Desobry K."/>
            <person name="Joshi S."/>
            <person name="Wyllie A.L."/>
            <person name="Weinberger D.M."/>
        </authorList>
    </citation>
    <scope>NUCLEOTIDE SEQUENCE [LARGE SCALE GENOMIC DNA]</scope>
    <source>
        <strain evidence="23">pnumococcus09N</strain>
        <strain evidence="4">Pnumococcus09N</strain>
        <strain evidence="25">pnumococcus15C</strain>
        <strain evidence="6">Pnumococcus15C</strain>
        <strain evidence="22">pnumococcus19F</strain>
        <strain evidence="7">Pnumococcus19F</strain>
        <strain evidence="24">pnumococcus22F</strain>
        <strain evidence="5">Pnumococcus22F</strain>
    </source>
</reference>
<protein>
    <submittedName>
        <fullName evidence="5">Uncharacterized protein</fullName>
    </submittedName>
</protein>
<dbReference type="EMBL" id="CKRE01000002">
    <property type="protein sequence ID" value="CIY68307.1"/>
    <property type="molecule type" value="Genomic_DNA"/>
</dbReference>
<dbReference type="EMBL" id="CABBMN010000008">
    <property type="protein sequence ID" value="VSC31397.1"/>
    <property type="molecule type" value="Genomic_DNA"/>
</dbReference>
<evidence type="ECO:0000313" key="1">
    <source>
        <dbReference type="EMBL" id="CIY68307.1"/>
    </source>
</evidence>